<dbReference type="KEGG" id="dps:DP0552"/>
<dbReference type="PANTHER" id="PTHR22911">
    <property type="entry name" value="ACYL-MALONYL CONDENSING ENZYME-RELATED"/>
    <property type="match status" value="1"/>
</dbReference>
<dbReference type="Pfam" id="PF00892">
    <property type="entry name" value="EamA"/>
    <property type="match status" value="2"/>
</dbReference>
<feature type="domain" description="EamA" evidence="2">
    <location>
        <begin position="10"/>
        <end position="139"/>
    </location>
</feature>
<name>Q6AQU2_DESPS</name>
<evidence type="ECO:0000256" key="1">
    <source>
        <dbReference type="SAM" id="Phobius"/>
    </source>
</evidence>
<feature type="transmembrane region" description="Helical" evidence="1">
    <location>
        <begin position="214"/>
        <end position="237"/>
    </location>
</feature>
<feature type="transmembrane region" description="Helical" evidence="1">
    <location>
        <begin position="153"/>
        <end position="171"/>
    </location>
</feature>
<dbReference type="Proteomes" id="UP000000602">
    <property type="component" value="Chromosome"/>
</dbReference>
<keyword evidence="4" id="KW-1185">Reference proteome</keyword>
<evidence type="ECO:0000259" key="2">
    <source>
        <dbReference type="Pfam" id="PF00892"/>
    </source>
</evidence>
<feature type="transmembrane region" description="Helical" evidence="1">
    <location>
        <begin position="244"/>
        <end position="264"/>
    </location>
</feature>
<evidence type="ECO:0000313" key="3">
    <source>
        <dbReference type="EMBL" id="CAG35281.1"/>
    </source>
</evidence>
<dbReference type="InterPro" id="IPR000620">
    <property type="entry name" value="EamA_dom"/>
</dbReference>
<feature type="transmembrane region" description="Helical" evidence="1">
    <location>
        <begin position="270"/>
        <end position="287"/>
    </location>
</feature>
<reference evidence="4" key="1">
    <citation type="journal article" date="2004" name="Environ. Microbiol.">
        <title>The genome of Desulfotalea psychrophila, a sulfate-reducing bacterium from permanently cold Arctic sediments.</title>
        <authorList>
            <person name="Rabus R."/>
            <person name="Ruepp A."/>
            <person name="Frickey T."/>
            <person name="Rattei T."/>
            <person name="Fartmann B."/>
            <person name="Stark M."/>
            <person name="Bauer M."/>
            <person name="Zibat A."/>
            <person name="Lombardot T."/>
            <person name="Becker I."/>
            <person name="Amann J."/>
            <person name="Gellner K."/>
            <person name="Teeling H."/>
            <person name="Leuschner W.D."/>
            <person name="Gloeckner F.-O."/>
            <person name="Lupas A.N."/>
            <person name="Amann R."/>
            <person name="Klenk H.-P."/>
        </authorList>
    </citation>
    <scope>NUCLEOTIDE SEQUENCE [LARGE SCALE GENOMIC DNA]</scope>
    <source>
        <strain evidence="4">DSM 12343 / LSv54</strain>
    </source>
</reference>
<dbReference type="RefSeq" id="WP_011187797.1">
    <property type="nucleotide sequence ID" value="NC_006138.1"/>
</dbReference>
<proteinExistence type="predicted"/>
<feature type="transmembrane region" description="Helical" evidence="1">
    <location>
        <begin position="68"/>
        <end position="85"/>
    </location>
</feature>
<feature type="transmembrane region" description="Helical" evidence="1">
    <location>
        <begin position="91"/>
        <end position="116"/>
    </location>
</feature>
<dbReference type="eggNOG" id="COG0697">
    <property type="taxonomic scope" value="Bacteria"/>
</dbReference>
<feature type="transmembrane region" description="Helical" evidence="1">
    <location>
        <begin position="123"/>
        <end position="141"/>
    </location>
</feature>
<sequence>MKAIAKKHQAIILVLLGAVMISFSAVWVKIVDVPPTSSAFYRALFGGIFLIFPVILTEKLQRPRAIDIALITTCGLAFALDLFFWHKSILYIGPGLATIIGNFQVFIMAGVGIFFFKEKILPRFFFSIPLALLGLAFIVGNSWQELGSDYKTGVLYGFFTALSYSVFLLTLRKLQIRKSPFYSTLMAISLTCGIFLLPVLAIENVSLAIPNLQSLISLVCLGLFSQSVGWSLIAYAMPRIPASITGLVLLLQPSLSFVWDILFFKRPTDPGNLLGVCLTLGAIYLGMTSKKKTPKA</sequence>
<gene>
    <name evidence="3" type="ordered locus">DP0552</name>
</gene>
<feature type="transmembrane region" description="Helical" evidence="1">
    <location>
        <begin position="183"/>
        <end position="202"/>
    </location>
</feature>
<dbReference type="OrthoDB" id="5315632at2"/>
<dbReference type="STRING" id="177439.DP0552"/>
<keyword evidence="1" id="KW-1133">Transmembrane helix</keyword>
<protein>
    <submittedName>
        <fullName evidence="3">Conserved hypothetical membrane protein</fullName>
    </submittedName>
</protein>
<feature type="domain" description="EamA" evidence="2">
    <location>
        <begin position="152"/>
        <end position="285"/>
    </location>
</feature>
<dbReference type="InterPro" id="IPR037185">
    <property type="entry name" value="EmrE-like"/>
</dbReference>
<dbReference type="AlphaFoldDB" id="Q6AQU2"/>
<keyword evidence="1" id="KW-0812">Transmembrane</keyword>
<dbReference type="GO" id="GO:0016020">
    <property type="term" value="C:membrane"/>
    <property type="evidence" value="ECO:0007669"/>
    <property type="project" value="InterPro"/>
</dbReference>
<evidence type="ECO:0000313" key="4">
    <source>
        <dbReference type="Proteomes" id="UP000000602"/>
    </source>
</evidence>
<dbReference type="EMBL" id="CR522870">
    <property type="protein sequence ID" value="CAG35281.1"/>
    <property type="molecule type" value="Genomic_DNA"/>
</dbReference>
<keyword evidence="1" id="KW-0472">Membrane</keyword>
<dbReference type="HOGENOM" id="CLU_033863_0_1_7"/>
<organism evidence="3 4">
    <name type="scientific">Desulfotalea psychrophila (strain LSv54 / DSM 12343)</name>
    <dbReference type="NCBI Taxonomy" id="177439"/>
    <lineage>
        <taxon>Bacteria</taxon>
        <taxon>Pseudomonadati</taxon>
        <taxon>Thermodesulfobacteriota</taxon>
        <taxon>Desulfobulbia</taxon>
        <taxon>Desulfobulbales</taxon>
        <taxon>Desulfocapsaceae</taxon>
        <taxon>Desulfotalea</taxon>
    </lineage>
</organism>
<dbReference type="SUPFAM" id="SSF103481">
    <property type="entry name" value="Multidrug resistance efflux transporter EmrE"/>
    <property type="match status" value="2"/>
</dbReference>
<feature type="transmembrane region" description="Helical" evidence="1">
    <location>
        <begin position="9"/>
        <end position="27"/>
    </location>
</feature>
<feature type="transmembrane region" description="Helical" evidence="1">
    <location>
        <begin position="39"/>
        <end position="56"/>
    </location>
</feature>
<accession>Q6AQU2</accession>